<comment type="caution">
    <text evidence="1">The sequence shown here is derived from an EMBL/GenBank/DDBJ whole genome shotgun (WGS) entry which is preliminary data.</text>
</comment>
<dbReference type="EMBL" id="JAQJAN010000011">
    <property type="protein sequence ID" value="KAJ5719387.1"/>
    <property type="molecule type" value="Genomic_DNA"/>
</dbReference>
<organism evidence="1 2">
    <name type="scientific">Penicillium malachiteum</name>
    <dbReference type="NCBI Taxonomy" id="1324776"/>
    <lineage>
        <taxon>Eukaryota</taxon>
        <taxon>Fungi</taxon>
        <taxon>Dikarya</taxon>
        <taxon>Ascomycota</taxon>
        <taxon>Pezizomycotina</taxon>
        <taxon>Eurotiomycetes</taxon>
        <taxon>Eurotiomycetidae</taxon>
        <taxon>Eurotiales</taxon>
        <taxon>Aspergillaceae</taxon>
        <taxon>Penicillium</taxon>
    </lineage>
</organism>
<evidence type="ECO:0000313" key="2">
    <source>
        <dbReference type="Proteomes" id="UP001215712"/>
    </source>
</evidence>
<dbReference type="AlphaFoldDB" id="A0AAD6HIR4"/>
<keyword evidence="2" id="KW-1185">Reference proteome</keyword>
<accession>A0AAD6HIR4</accession>
<dbReference type="Proteomes" id="UP001215712">
    <property type="component" value="Unassembled WGS sequence"/>
</dbReference>
<proteinExistence type="predicted"/>
<protein>
    <submittedName>
        <fullName evidence="1">Uncharacterized protein</fullName>
    </submittedName>
</protein>
<reference evidence="1" key="2">
    <citation type="submission" date="2023-01" db="EMBL/GenBank/DDBJ databases">
        <authorList>
            <person name="Petersen C."/>
        </authorList>
    </citation>
    <scope>NUCLEOTIDE SEQUENCE</scope>
    <source>
        <strain evidence="1">IBT 17514</strain>
    </source>
</reference>
<sequence>MEWSILCPGFMHPLSQTTYPLASNATADNIVATAGTPPGWSLKLMCVPSVDGYLNIMSQASAYGTALEDNADFIARDLLDGRKSAWIFQKVGVKERRR</sequence>
<reference evidence="1" key="1">
    <citation type="journal article" date="2023" name="IMA Fungus">
        <title>Comparative genomic study of the Penicillium genus elucidates a diverse pangenome and 15 lateral gene transfer events.</title>
        <authorList>
            <person name="Petersen C."/>
            <person name="Sorensen T."/>
            <person name="Nielsen M.R."/>
            <person name="Sondergaard T.E."/>
            <person name="Sorensen J.L."/>
            <person name="Fitzpatrick D.A."/>
            <person name="Frisvad J.C."/>
            <person name="Nielsen K.L."/>
        </authorList>
    </citation>
    <scope>NUCLEOTIDE SEQUENCE</scope>
    <source>
        <strain evidence="1">IBT 17514</strain>
    </source>
</reference>
<name>A0AAD6HIR4_9EURO</name>
<gene>
    <name evidence="1" type="ORF">N7493_007842</name>
</gene>
<evidence type="ECO:0000313" key="1">
    <source>
        <dbReference type="EMBL" id="KAJ5719387.1"/>
    </source>
</evidence>